<keyword evidence="4" id="KW-1185">Reference proteome</keyword>
<feature type="compositionally biased region" description="Basic residues" evidence="1">
    <location>
        <begin position="408"/>
        <end position="424"/>
    </location>
</feature>
<feature type="region of interest" description="Disordered" evidence="1">
    <location>
        <begin position="786"/>
        <end position="824"/>
    </location>
</feature>
<gene>
    <name evidence="3 5" type="primary">Stox1</name>
</gene>
<feature type="compositionally biased region" description="Polar residues" evidence="1">
    <location>
        <begin position="799"/>
        <end position="815"/>
    </location>
</feature>
<dbReference type="PANTHER" id="PTHR22437:SF1">
    <property type="entry name" value="STORKHEAD-BOX PROTEIN 1"/>
    <property type="match status" value="1"/>
</dbReference>
<dbReference type="InterPro" id="IPR040126">
    <property type="entry name" value="STOX1/2"/>
</dbReference>
<dbReference type="GO" id="GO:0005737">
    <property type="term" value="C:cytoplasm"/>
    <property type="evidence" value="ECO:0007669"/>
    <property type="project" value="TreeGrafter"/>
</dbReference>
<dbReference type="Ensembl" id="ENSCCNT00000024514.1">
    <property type="protein sequence ID" value="ENSCCNP00000018882.1"/>
    <property type="gene ID" value="ENSCCNG00000019064.1"/>
</dbReference>
<proteinExistence type="predicted"/>
<accession>A0A8C0X236</accession>
<evidence type="ECO:0000256" key="1">
    <source>
        <dbReference type="SAM" id="MobiDB-lite"/>
    </source>
</evidence>
<reference evidence="5" key="2">
    <citation type="submission" date="2025-04" db="UniProtKB">
        <authorList>
            <consortium name="RefSeq"/>
        </authorList>
    </citation>
    <scope>IDENTIFICATION</scope>
    <source>
        <tissue evidence="5">Leukocyte</tissue>
    </source>
</reference>
<dbReference type="Proteomes" id="UP001732720">
    <property type="component" value="Chromosome 7"/>
</dbReference>
<feature type="compositionally biased region" description="Basic and acidic residues" evidence="1">
    <location>
        <begin position="515"/>
        <end position="524"/>
    </location>
</feature>
<name>A0A8C0X236_CASCN</name>
<dbReference type="AlphaFoldDB" id="A0A8C0X236"/>
<evidence type="ECO:0000313" key="5">
    <source>
        <dbReference type="RefSeq" id="XP_020033199.1"/>
    </source>
</evidence>
<dbReference type="GO" id="GO:0000977">
    <property type="term" value="F:RNA polymerase II transcription regulatory region sequence-specific DNA binding"/>
    <property type="evidence" value="ECO:0007669"/>
    <property type="project" value="TreeGrafter"/>
</dbReference>
<dbReference type="InterPro" id="IPR019391">
    <property type="entry name" value="Storkhead-box_WHD"/>
</dbReference>
<dbReference type="KEGG" id="ccan:109695228"/>
<dbReference type="PANTHER" id="PTHR22437">
    <property type="entry name" value="WINGED HELIX DOMAIN-CONTAINING PROTEIN"/>
    <property type="match status" value="1"/>
</dbReference>
<organism evidence="3">
    <name type="scientific">Castor canadensis</name>
    <name type="common">American beaver</name>
    <dbReference type="NCBI Taxonomy" id="51338"/>
    <lineage>
        <taxon>Eukaryota</taxon>
        <taxon>Metazoa</taxon>
        <taxon>Chordata</taxon>
        <taxon>Craniata</taxon>
        <taxon>Vertebrata</taxon>
        <taxon>Euteleostomi</taxon>
        <taxon>Mammalia</taxon>
        <taxon>Eutheria</taxon>
        <taxon>Euarchontoglires</taxon>
        <taxon>Glires</taxon>
        <taxon>Rodentia</taxon>
        <taxon>Castorimorpha</taxon>
        <taxon>Castoridae</taxon>
        <taxon>Castor</taxon>
    </lineage>
</organism>
<sequence>MAGPVQLVPGSLALVLWRLDAREAAGPAREPGGRAVFRAFRRANARCFWNARLARAASRLAFQGWLRRRVLLVRAPPTCLQVLRDAWRRRTLRPPRGFRIRAVGDVFPVKMNPIAQSQFVPLAEVLCCAISDMNIAQIIVTQESLLGHLKNHYPGIAIPSQDILYTTLGTLIKERKIYHTGEGYFIVTPQTYFITSTTTQENKKVLSAKGHLVPTSVTYLVSLESCAELVEEDTAPFSHCPSCQCFPDVCTQDIAAEVTRKGHKGLGESTPLVQNQAVSAFEQTGICESPKLLPYTKDKEKGKRFGFSLLWRSISRKEKPKTQHSSFSAQFPPEEWPVRDEDNLDNIPRDVEHEIIKRINPVLTVDNLTKHTLLMQKYEEQKKYNSQGTSTNMLTAMHKYPLKEGLKKRQPCRRGRSHQHRHKAGNQGSEPQPGSIRLEKHPKLPATQPAFQIKSPNEGEVQKLLGDNTAVLGSHLIYKKQISNPFQGLSHRRNPRTKGCNIQKTSDLKPTQTGPKEKTFERSRSSGPSGIFDGEAQQSSAEQCHDKQKVESIYITGSHVQPAPDDFRDGLMNYPQCNVVRNNIHCCSFRESMLRSDVYSGENKAIPEVLRKSQFQFDKLGETEEAQPILPSQGSSSLDPTSSVCQLVDETVYQFQNLGLLDYPVGGNHLRQHKRQHRDSKALMRKSFVPEAEMSLFDEDHALYQDEVEDDDGDCSSLYLDDDDFSEKDNLCQMLPECIQYSFEGGGKWKQEEGKPKVAERSLTEYSSKLDRFESEVLKRNARYKPTGLLAKPRERQNSDLSAESSGLNSGTQLPFHSEEEPDVAKCVQASASADGSSFHSYSTRKTSSDAEILQHSIGDTGKKPASWSQNQELRKHFTQKLEFFSAPCLPVLAQDIQNEHNHLEGTESHSMAGDSGIDSPWTQSLASNNSVGLNGLKRRQNFLLNFEGTKNNQTLTSNSLLQLTPVINV</sequence>
<dbReference type="CTD" id="219736"/>
<dbReference type="GO" id="GO:0005634">
    <property type="term" value="C:nucleus"/>
    <property type="evidence" value="ECO:0007669"/>
    <property type="project" value="TreeGrafter"/>
</dbReference>
<feature type="compositionally biased region" description="Polar residues" evidence="1">
    <location>
        <begin position="500"/>
        <end position="514"/>
    </location>
</feature>
<evidence type="ECO:0000313" key="3">
    <source>
        <dbReference type="Ensembl" id="ENSCCNP00000018882.1"/>
    </source>
</evidence>
<protein>
    <submittedName>
        <fullName evidence="5">Storkhead-box protein 1</fullName>
    </submittedName>
</protein>
<feature type="domain" description="Winged helix Storkhead-box1" evidence="2">
    <location>
        <begin position="111"/>
        <end position="189"/>
    </location>
</feature>
<evidence type="ECO:0000259" key="2">
    <source>
        <dbReference type="Pfam" id="PF10264"/>
    </source>
</evidence>
<feature type="region of interest" description="Disordered" evidence="1">
    <location>
        <begin position="406"/>
        <end position="440"/>
    </location>
</feature>
<dbReference type="Pfam" id="PF10264">
    <property type="entry name" value="WHD_Storkhead"/>
    <property type="match status" value="1"/>
</dbReference>
<feature type="region of interest" description="Disordered" evidence="1">
    <location>
        <begin position="487"/>
        <end position="546"/>
    </location>
</feature>
<reference evidence="3" key="1">
    <citation type="submission" date="2023-09" db="UniProtKB">
        <authorList>
            <consortium name="Ensembl"/>
        </authorList>
    </citation>
    <scope>IDENTIFICATION</scope>
</reference>
<dbReference type="GeneID" id="109695228"/>
<evidence type="ECO:0000313" key="4">
    <source>
        <dbReference type="Proteomes" id="UP001732720"/>
    </source>
</evidence>
<dbReference type="GO" id="GO:0006357">
    <property type="term" value="P:regulation of transcription by RNA polymerase II"/>
    <property type="evidence" value="ECO:0007669"/>
    <property type="project" value="InterPro"/>
</dbReference>
<dbReference type="OrthoDB" id="10020110at2759"/>
<dbReference type="RefSeq" id="XP_020033199.1">
    <property type="nucleotide sequence ID" value="XM_020177610.1"/>
</dbReference>